<protein>
    <recommendedName>
        <fullName evidence="16">Coiled-coil domain-containing protein 103</fullName>
    </recommendedName>
</protein>
<evidence type="ECO:0000313" key="14">
    <source>
        <dbReference type="EMBL" id="KAJ1136492.1"/>
    </source>
</evidence>
<evidence type="ECO:0000313" key="15">
    <source>
        <dbReference type="Proteomes" id="UP001066276"/>
    </source>
</evidence>
<comment type="subcellular location">
    <subcellularLocation>
        <location evidence="2">Cell projection</location>
        <location evidence="2">Cilium</location>
        <location evidence="2">Flagellum</location>
    </subcellularLocation>
    <subcellularLocation>
        <location evidence="3">Cytoplasm</location>
    </subcellularLocation>
</comment>
<feature type="domain" description="Dynein attachment factor N-terminal" evidence="13">
    <location>
        <begin position="7"/>
        <end position="74"/>
    </location>
</feature>
<feature type="region of interest" description="Disordered" evidence="11">
    <location>
        <begin position="205"/>
        <end position="235"/>
    </location>
</feature>
<dbReference type="PANTHER" id="PTHR28572:SF1">
    <property type="entry name" value="COILED-COIL DOMAIN-CONTAINING PROTEIN 103"/>
    <property type="match status" value="1"/>
</dbReference>
<dbReference type="InterPro" id="IPR025986">
    <property type="entry name" value="RPAP3-like_C"/>
</dbReference>
<dbReference type="GO" id="GO:0007368">
    <property type="term" value="P:determination of left/right symmetry"/>
    <property type="evidence" value="ECO:0007669"/>
    <property type="project" value="TreeGrafter"/>
</dbReference>
<organism evidence="14 15">
    <name type="scientific">Pleurodeles waltl</name>
    <name type="common">Iberian ribbed newt</name>
    <dbReference type="NCBI Taxonomy" id="8319"/>
    <lineage>
        <taxon>Eukaryota</taxon>
        <taxon>Metazoa</taxon>
        <taxon>Chordata</taxon>
        <taxon>Craniata</taxon>
        <taxon>Vertebrata</taxon>
        <taxon>Euteleostomi</taxon>
        <taxon>Amphibia</taxon>
        <taxon>Batrachia</taxon>
        <taxon>Caudata</taxon>
        <taxon>Salamandroidea</taxon>
        <taxon>Salamandridae</taxon>
        <taxon>Pleurodelinae</taxon>
        <taxon>Pleurodeles</taxon>
    </lineage>
</organism>
<dbReference type="GO" id="GO:0003351">
    <property type="term" value="P:epithelial cilium movement involved in extracellular fluid movement"/>
    <property type="evidence" value="ECO:0007669"/>
    <property type="project" value="TreeGrafter"/>
</dbReference>
<feature type="domain" description="RNA-polymerase II-associated protein 3-like C-terminal" evidence="12">
    <location>
        <begin position="98"/>
        <end position="187"/>
    </location>
</feature>
<evidence type="ECO:0000256" key="4">
    <source>
        <dbReference type="ARBA" id="ARBA00011738"/>
    </source>
</evidence>
<feature type="compositionally biased region" description="Polar residues" evidence="11">
    <location>
        <begin position="222"/>
        <end position="234"/>
    </location>
</feature>
<keyword evidence="15" id="KW-1185">Reference proteome</keyword>
<evidence type="ECO:0000256" key="9">
    <source>
        <dbReference type="ARBA" id="ARBA00023273"/>
    </source>
</evidence>
<gene>
    <name evidence="14" type="ORF">NDU88_002908</name>
</gene>
<evidence type="ECO:0000256" key="1">
    <source>
        <dbReference type="ARBA" id="ARBA00004048"/>
    </source>
</evidence>
<evidence type="ECO:0000259" key="12">
    <source>
        <dbReference type="Pfam" id="PF13877"/>
    </source>
</evidence>
<comment type="similarity">
    <text evidence="10">Belongs to the DNAAF19/PR46b family.</text>
</comment>
<evidence type="ECO:0000256" key="3">
    <source>
        <dbReference type="ARBA" id="ARBA00004496"/>
    </source>
</evidence>
<dbReference type="InterPro" id="IPR042422">
    <property type="entry name" value="CC103"/>
</dbReference>
<comment type="caution">
    <text evidence="14">The sequence shown here is derived from an EMBL/GenBank/DDBJ whole genome shotgun (WGS) entry which is preliminary data.</text>
</comment>
<reference evidence="14" key="1">
    <citation type="journal article" date="2022" name="bioRxiv">
        <title>Sequencing and chromosome-scale assembly of the giantPleurodeles waltlgenome.</title>
        <authorList>
            <person name="Brown T."/>
            <person name="Elewa A."/>
            <person name="Iarovenko S."/>
            <person name="Subramanian E."/>
            <person name="Araus A.J."/>
            <person name="Petzold A."/>
            <person name="Susuki M."/>
            <person name="Suzuki K.-i.T."/>
            <person name="Hayashi T."/>
            <person name="Toyoda A."/>
            <person name="Oliveira C."/>
            <person name="Osipova E."/>
            <person name="Leigh N.D."/>
            <person name="Simon A."/>
            <person name="Yun M.H."/>
        </authorList>
    </citation>
    <scope>NUCLEOTIDE SEQUENCE</scope>
    <source>
        <strain evidence="14">20211129_DDA</strain>
        <tissue evidence="14">Liver</tissue>
    </source>
</reference>
<dbReference type="GO" id="GO:0036159">
    <property type="term" value="P:inner dynein arm assembly"/>
    <property type="evidence" value="ECO:0007669"/>
    <property type="project" value="TreeGrafter"/>
</dbReference>
<dbReference type="GO" id="GO:0031514">
    <property type="term" value="C:motile cilium"/>
    <property type="evidence" value="ECO:0007669"/>
    <property type="project" value="UniProtKB-SubCell"/>
</dbReference>
<keyword evidence="5" id="KW-0963">Cytoplasm</keyword>
<keyword evidence="7" id="KW-0282">Flagellum</keyword>
<dbReference type="GO" id="GO:0036157">
    <property type="term" value="C:outer dynein arm"/>
    <property type="evidence" value="ECO:0007669"/>
    <property type="project" value="InterPro"/>
</dbReference>
<evidence type="ECO:0000256" key="7">
    <source>
        <dbReference type="ARBA" id="ARBA00022846"/>
    </source>
</evidence>
<dbReference type="GO" id="GO:0005576">
    <property type="term" value="C:extracellular region"/>
    <property type="evidence" value="ECO:0007669"/>
    <property type="project" value="GOC"/>
</dbReference>
<evidence type="ECO:0000256" key="6">
    <source>
        <dbReference type="ARBA" id="ARBA00022794"/>
    </source>
</evidence>
<comment type="function">
    <text evidence="1">Dynein-attachment factor required for cilia motility.</text>
</comment>
<keyword evidence="9" id="KW-0966">Cell projection</keyword>
<evidence type="ECO:0000259" key="13">
    <source>
        <dbReference type="Pfam" id="PF15867"/>
    </source>
</evidence>
<sequence length="249" mass="28374">MEESDSIDFCALERELNAAVAADEKYHRENNAKFRAVHQKVASYEEFRDIVLASHLRPLERKDKIGGKRNQPWNSYATEVVPKHDSVVEIAKEFCSEPKTAAEFYRDWRRCLKDGVERYQFLLQLGAATISRIFHADIAFGLLGEMVNTLAENVQSTDYAAVFQILQSLSGTCRFNLNLDFLSTAEKESCLKLFQKLKDRELTTSTSARLDTDQQEEVNGSMGLSQDTDQNSSVDHQELGELMARYKVM</sequence>
<evidence type="ECO:0000256" key="5">
    <source>
        <dbReference type="ARBA" id="ARBA00022490"/>
    </source>
</evidence>
<dbReference type="PANTHER" id="PTHR28572">
    <property type="entry name" value="COILED-COIL DOMAIN-CONTAINING PROTEIN 103"/>
    <property type="match status" value="1"/>
</dbReference>
<evidence type="ECO:0000256" key="2">
    <source>
        <dbReference type="ARBA" id="ARBA00004230"/>
    </source>
</evidence>
<dbReference type="Proteomes" id="UP001066276">
    <property type="component" value="Chromosome 6"/>
</dbReference>
<dbReference type="Pfam" id="PF13877">
    <property type="entry name" value="RPAP3_C"/>
    <property type="match status" value="1"/>
</dbReference>
<evidence type="ECO:0000256" key="10">
    <source>
        <dbReference type="ARBA" id="ARBA00049986"/>
    </source>
</evidence>
<evidence type="ECO:0000256" key="11">
    <source>
        <dbReference type="SAM" id="MobiDB-lite"/>
    </source>
</evidence>
<name>A0AAV7QA76_PLEWA</name>
<dbReference type="InterPro" id="IPR031733">
    <property type="entry name" value="Dynein_attach_N"/>
</dbReference>
<keyword evidence="8" id="KW-0969">Cilium</keyword>
<comment type="subunit">
    <text evidence="4">Homodimer.</text>
</comment>
<evidence type="ECO:0000256" key="8">
    <source>
        <dbReference type="ARBA" id="ARBA00023069"/>
    </source>
</evidence>
<dbReference type="Pfam" id="PF15867">
    <property type="entry name" value="Dynein_attach_N"/>
    <property type="match status" value="1"/>
</dbReference>
<keyword evidence="6" id="KW-0970">Cilium biogenesis/degradation</keyword>
<proteinExistence type="inferred from homology"/>
<dbReference type="AlphaFoldDB" id="A0AAV7QA76"/>
<evidence type="ECO:0008006" key="16">
    <source>
        <dbReference type="Google" id="ProtNLM"/>
    </source>
</evidence>
<accession>A0AAV7QA76</accession>
<dbReference type="EMBL" id="JANPWB010000010">
    <property type="protein sequence ID" value="KAJ1136492.1"/>
    <property type="molecule type" value="Genomic_DNA"/>
</dbReference>